<dbReference type="Proteomes" id="UP000241447">
    <property type="component" value="Chromosome"/>
</dbReference>
<reference evidence="2 3" key="1">
    <citation type="submission" date="2018-03" db="EMBL/GenBank/DDBJ databases">
        <title>The Complete Genome of Celeribacter baekdonensis strain LH4, a Thiosulfate-Oxidizing Alphaproteobacterium Isolated from Gulf of Mexico Continental Slope Sediments.</title>
        <authorList>
            <person name="Flood B.E."/>
            <person name="Bailey J.V."/>
            <person name="Leprich D."/>
        </authorList>
    </citation>
    <scope>NUCLEOTIDE SEQUENCE [LARGE SCALE GENOMIC DNA]</scope>
    <source>
        <strain evidence="2 3">LH4</strain>
    </source>
</reference>
<dbReference type="AlphaFoldDB" id="A0A2R4M4Z1"/>
<dbReference type="RefSeq" id="WP_107720669.1">
    <property type="nucleotide sequence ID" value="NZ_CP028475.1"/>
</dbReference>
<proteinExistence type="predicted"/>
<sequence>MAYDARQIANWFVVRAQREGRTLSIMSLLKLTYIAHGWHLEMQEVPLFSNRIEAWQYGPVIPEV</sequence>
<gene>
    <name evidence="2" type="ORF">DA792_14905</name>
</gene>
<name>A0A2R4M4Z1_9RHOB</name>
<evidence type="ECO:0000313" key="2">
    <source>
        <dbReference type="EMBL" id="AVW92216.1"/>
    </source>
</evidence>
<accession>A0A2R4M4Z1</accession>
<dbReference type="EMBL" id="CP028475">
    <property type="protein sequence ID" value="AVW92216.1"/>
    <property type="molecule type" value="Genomic_DNA"/>
</dbReference>
<dbReference type="KEGG" id="cbak:DA792_14905"/>
<feature type="domain" description="Antitoxin SocA-like Panacea" evidence="1">
    <location>
        <begin position="28"/>
        <end position="64"/>
    </location>
</feature>
<organism evidence="2 3">
    <name type="scientific">Celeribacter baekdonensis</name>
    <dbReference type="NCBI Taxonomy" id="875171"/>
    <lineage>
        <taxon>Bacteria</taxon>
        <taxon>Pseudomonadati</taxon>
        <taxon>Pseudomonadota</taxon>
        <taxon>Alphaproteobacteria</taxon>
        <taxon>Rhodobacterales</taxon>
        <taxon>Roseobacteraceae</taxon>
        <taxon>Celeribacter</taxon>
    </lineage>
</organism>
<dbReference type="InterPro" id="IPR025272">
    <property type="entry name" value="SocA_Panacea"/>
</dbReference>
<protein>
    <recommendedName>
        <fullName evidence="1">Antitoxin SocA-like Panacea domain-containing protein</fullName>
    </recommendedName>
</protein>
<dbReference type="Pfam" id="PF13274">
    <property type="entry name" value="SocA_Panacea"/>
    <property type="match status" value="1"/>
</dbReference>
<dbReference type="OrthoDB" id="9799173at2"/>
<evidence type="ECO:0000259" key="1">
    <source>
        <dbReference type="Pfam" id="PF13274"/>
    </source>
</evidence>
<evidence type="ECO:0000313" key="3">
    <source>
        <dbReference type="Proteomes" id="UP000241447"/>
    </source>
</evidence>